<dbReference type="InterPro" id="IPR000515">
    <property type="entry name" value="MetI-like"/>
</dbReference>
<protein>
    <submittedName>
        <fullName evidence="11">ABC transporter permease</fullName>
    </submittedName>
</protein>
<evidence type="ECO:0000256" key="2">
    <source>
        <dbReference type="ARBA" id="ARBA00022448"/>
    </source>
</evidence>
<dbReference type="CDD" id="cd06261">
    <property type="entry name" value="TM_PBP2"/>
    <property type="match status" value="1"/>
</dbReference>
<comment type="similarity">
    <text evidence="9">Belongs to the binding-protein-dependent transport system permease family.</text>
</comment>
<dbReference type="GO" id="GO:0005886">
    <property type="term" value="C:plasma membrane"/>
    <property type="evidence" value="ECO:0007669"/>
    <property type="project" value="UniProtKB-SubCell"/>
</dbReference>
<dbReference type="PROSITE" id="PS50928">
    <property type="entry name" value="ABC_TM1"/>
    <property type="match status" value="1"/>
</dbReference>
<dbReference type="GO" id="GO:0015031">
    <property type="term" value="P:protein transport"/>
    <property type="evidence" value="ECO:0007669"/>
    <property type="project" value="UniProtKB-KW"/>
</dbReference>
<evidence type="ECO:0000256" key="9">
    <source>
        <dbReference type="RuleBase" id="RU363032"/>
    </source>
</evidence>
<keyword evidence="7 9" id="KW-1133">Transmembrane helix</keyword>
<dbReference type="GO" id="GO:0055085">
    <property type="term" value="P:transmembrane transport"/>
    <property type="evidence" value="ECO:0007669"/>
    <property type="project" value="InterPro"/>
</dbReference>
<dbReference type="GO" id="GO:0015833">
    <property type="term" value="P:peptide transport"/>
    <property type="evidence" value="ECO:0007669"/>
    <property type="project" value="UniProtKB-KW"/>
</dbReference>
<name>A0A1D7U3R0_9HYPH</name>
<evidence type="ECO:0000313" key="12">
    <source>
        <dbReference type="Proteomes" id="UP000094969"/>
    </source>
</evidence>
<evidence type="ECO:0000256" key="5">
    <source>
        <dbReference type="ARBA" id="ARBA00022856"/>
    </source>
</evidence>
<dbReference type="InterPro" id="IPR050366">
    <property type="entry name" value="BP-dependent_transpt_permease"/>
</dbReference>
<keyword evidence="8 9" id="KW-0472">Membrane</keyword>
<keyword evidence="3" id="KW-1003">Cell membrane</keyword>
<feature type="transmembrane region" description="Helical" evidence="9">
    <location>
        <begin position="242"/>
        <end position="268"/>
    </location>
</feature>
<dbReference type="AlphaFoldDB" id="A0A1D7U3R0"/>
<dbReference type="Pfam" id="PF00528">
    <property type="entry name" value="BPD_transp_1"/>
    <property type="match status" value="1"/>
</dbReference>
<evidence type="ECO:0000313" key="11">
    <source>
        <dbReference type="EMBL" id="AOO82003.1"/>
    </source>
</evidence>
<reference evidence="11 12" key="1">
    <citation type="journal article" date="2015" name="Antonie Van Leeuwenhoek">
        <title>Bosea vaviloviae sp. nov., a new species of slow-growing rhizobia isolated from nodules of the relict species Vavilovia formosa (Stev.) Fed.</title>
        <authorList>
            <person name="Safronova V.I."/>
            <person name="Kuznetsova I.G."/>
            <person name="Sazanova A.L."/>
            <person name="Kimeklis A.K."/>
            <person name="Belimov A.A."/>
            <person name="Andronov E.E."/>
            <person name="Pinaev A.G."/>
            <person name="Chizhevskaya E.P."/>
            <person name="Pukhaev A.R."/>
            <person name="Popov K.P."/>
            <person name="Willems A."/>
            <person name="Tikhonovich I.A."/>
        </authorList>
    </citation>
    <scope>NUCLEOTIDE SEQUENCE [LARGE SCALE GENOMIC DNA]</scope>
    <source>
        <strain evidence="11 12">Vaf18</strain>
    </source>
</reference>
<organism evidence="11 12">
    <name type="scientific">Bosea vaviloviae</name>
    <dbReference type="NCBI Taxonomy" id="1526658"/>
    <lineage>
        <taxon>Bacteria</taxon>
        <taxon>Pseudomonadati</taxon>
        <taxon>Pseudomonadota</taxon>
        <taxon>Alphaproteobacteria</taxon>
        <taxon>Hyphomicrobiales</taxon>
        <taxon>Boseaceae</taxon>
        <taxon>Bosea</taxon>
    </lineage>
</organism>
<dbReference type="EMBL" id="CP017147">
    <property type="protein sequence ID" value="AOO82003.1"/>
    <property type="molecule type" value="Genomic_DNA"/>
</dbReference>
<feature type="transmembrane region" description="Helical" evidence="9">
    <location>
        <begin position="81"/>
        <end position="105"/>
    </location>
</feature>
<evidence type="ECO:0000256" key="7">
    <source>
        <dbReference type="ARBA" id="ARBA00022989"/>
    </source>
</evidence>
<keyword evidence="2 9" id="KW-0813">Transport</keyword>
<proteinExistence type="inferred from homology"/>
<dbReference type="RefSeq" id="WP_069691213.1">
    <property type="nucleotide sequence ID" value="NZ_CP017147.1"/>
</dbReference>
<dbReference type="SUPFAM" id="SSF161098">
    <property type="entry name" value="MetI-like"/>
    <property type="match status" value="1"/>
</dbReference>
<dbReference type="InterPro" id="IPR035906">
    <property type="entry name" value="MetI-like_sf"/>
</dbReference>
<keyword evidence="6" id="KW-0653">Protein transport</keyword>
<feature type="transmembrane region" description="Helical" evidence="9">
    <location>
        <begin position="12"/>
        <end position="37"/>
    </location>
</feature>
<dbReference type="PANTHER" id="PTHR43386:SF1">
    <property type="entry name" value="D,D-DIPEPTIDE TRANSPORT SYSTEM PERMEASE PROTEIN DDPC-RELATED"/>
    <property type="match status" value="1"/>
</dbReference>
<feature type="domain" description="ABC transmembrane type-1" evidence="10">
    <location>
        <begin position="77"/>
        <end position="265"/>
    </location>
</feature>
<dbReference type="STRING" id="1526658.BHK69_17495"/>
<dbReference type="PANTHER" id="PTHR43386">
    <property type="entry name" value="OLIGOPEPTIDE TRANSPORT SYSTEM PERMEASE PROTEIN APPC"/>
    <property type="match status" value="1"/>
</dbReference>
<dbReference type="KEGG" id="bvv:BHK69_17495"/>
<keyword evidence="5" id="KW-0571">Peptide transport</keyword>
<dbReference type="Proteomes" id="UP000094969">
    <property type="component" value="Chromosome"/>
</dbReference>
<evidence type="ECO:0000259" key="10">
    <source>
        <dbReference type="PROSITE" id="PS50928"/>
    </source>
</evidence>
<gene>
    <name evidence="11" type="ORF">BHK69_17495</name>
</gene>
<sequence length="278" mass="29087">MSRPSILRTLLSSPAGIAGSLVVIGVLAAAVTAPLLFPGDPFDMVAAPFTWPATDPDYPLGTDLMGRDIAAGLFHGASVSLMVGAIAAAIALGIGVSLGAIAGYYGGWIDDVVMRVTELFQTMPAFLLAIVLVAVLNPSIFTIILALGVTAWPGIARLTRAEVMTLRDRDFVQALVAMGMRDWRILVVHIIPNAMTPVIVAASILVATAILSEAGLSFLGLGDPNHVSWGTMIGAGRDALRTAWYQTAIPGLAIMVTVLALNLLGDALNQALNPRLRR</sequence>
<keyword evidence="4 9" id="KW-0812">Transmembrane</keyword>
<comment type="subcellular location">
    <subcellularLocation>
        <location evidence="1 9">Cell membrane</location>
        <topology evidence="1 9">Multi-pass membrane protein</topology>
    </subcellularLocation>
</comment>
<evidence type="ECO:0000256" key="1">
    <source>
        <dbReference type="ARBA" id="ARBA00004651"/>
    </source>
</evidence>
<evidence type="ECO:0000256" key="6">
    <source>
        <dbReference type="ARBA" id="ARBA00022927"/>
    </source>
</evidence>
<accession>A0A1D7U3R0</accession>
<evidence type="ECO:0000256" key="8">
    <source>
        <dbReference type="ARBA" id="ARBA00023136"/>
    </source>
</evidence>
<dbReference type="OrthoDB" id="9766870at2"/>
<evidence type="ECO:0000256" key="3">
    <source>
        <dbReference type="ARBA" id="ARBA00022475"/>
    </source>
</evidence>
<keyword evidence="12" id="KW-1185">Reference proteome</keyword>
<dbReference type="Gene3D" id="1.10.3720.10">
    <property type="entry name" value="MetI-like"/>
    <property type="match status" value="1"/>
</dbReference>
<evidence type="ECO:0000256" key="4">
    <source>
        <dbReference type="ARBA" id="ARBA00022692"/>
    </source>
</evidence>
<feature type="transmembrane region" description="Helical" evidence="9">
    <location>
        <begin position="126"/>
        <end position="151"/>
    </location>
</feature>